<name>A0ABW0Z0R4_9ACTN</name>
<protein>
    <recommendedName>
        <fullName evidence="4">FtsX-like permease family protein</fullName>
    </recommendedName>
</protein>
<feature type="transmembrane region" description="Helical" evidence="1">
    <location>
        <begin position="114"/>
        <end position="141"/>
    </location>
</feature>
<feature type="transmembrane region" description="Helical" evidence="1">
    <location>
        <begin position="161"/>
        <end position="182"/>
    </location>
</feature>
<gene>
    <name evidence="2" type="ORF">ACFP1Z_07180</name>
</gene>
<keyword evidence="1" id="KW-0812">Transmembrane</keyword>
<evidence type="ECO:0000313" key="3">
    <source>
        <dbReference type="Proteomes" id="UP001596083"/>
    </source>
</evidence>
<dbReference type="Proteomes" id="UP001596083">
    <property type="component" value="Unassembled WGS sequence"/>
</dbReference>
<organism evidence="2 3">
    <name type="scientific">Streptomyces gamaensis</name>
    <dbReference type="NCBI Taxonomy" id="1763542"/>
    <lineage>
        <taxon>Bacteria</taxon>
        <taxon>Bacillati</taxon>
        <taxon>Actinomycetota</taxon>
        <taxon>Actinomycetes</taxon>
        <taxon>Kitasatosporales</taxon>
        <taxon>Streptomycetaceae</taxon>
        <taxon>Streptomyces</taxon>
    </lineage>
</organism>
<comment type="caution">
    <text evidence="2">The sequence shown here is derived from an EMBL/GenBank/DDBJ whole genome shotgun (WGS) entry which is preliminary data.</text>
</comment>
<feature type="transmembrane region" description="Helical" evidence="1">
    <location>
        <begin position="71"/>
        <end position="93"/>
    </location>
</feature>
<dbReference type="RefSeq" id="WP_390315043.1">
    <property type="nucleotide sequence ID" value="NZ_JBHSPB010000003.1"/>
</dbReference>
<sequence>MRQIDVTPAPAPGMRDKPAVILLVSSSGVDLPVADIRQEFRRELPVDSVDVDVPGGSWLVGANTTAAHGRWVIFLGVPGVVVIGLTIALANLAEFLRFSRKTAPLCVLSGKRGIYYSTAAWSLLAPMLAAIATSMVVALWLATPQENPVAGIELPPGLLTVTGGALAILAAGTWLWGSLAAVRQSSAWRPYGE</sequence>
<keyword evidence="3" id="KW-1185">Reference proteome</keyword>
<evidence type="ECO:0000256" key="1">
    <source>
        <dbReference type="SAM" id="Phobius"/>
    </source>
</evidence>
<keyword evidence="1" id="KW-0472">Membrane</keyword>
<proteinExistence type="predicted"/>
<keyword evidence="1" id="KW-1133">Transmembrane helix</keyword>
<evidence type="ECO:0000313" key="2">
    <source>
        <dbReference type="EMBL" id="MFC5719955.1"/>
    </source>
</evidence>
<accession>A0ABW0Z0R4</accession>
<reference evidence="3" key="1">
    <citation type="journal article" date="2019" name="Int. J. Syst. Evol. Microbiol.">
        <title>The Global Catalogue of Microorganisms (GCM) 10K type strain sequencing project: providing services to taxonomists for standard genome sequencing and annotation.</title>
        <authorList>
            <consortium name="The Broad Institute Genomics Platform"/>
            <consortium name="The Broad Institute Genome Sequencing Center for Infectious Disease"/>
            <person name="Wu L."/>
            <person name="Ma J."/>
        </authorList>
    </citation>
    <scope>NUCLEOTIDE SEQUENCE [LARGE SCALE GENOMIC DNA]</scope>
    <source>
        <strain evidence="3">CGMCC 4.7304</strain>
    </source>
</reference>
<dbReference type="EMBL" id="JBHSPB010000003">
    <property type="protein sequence ID" value="MFC5719955.1"/>
    <property type="molecule type" value="Genomic_DNA"/>
</dbReference>
<evidence type="ECO:0008006" key="4">
    <source>
        <dbReference type="Google" id="ProtNLM"/>
    </source>
</evidence>